<organism evidence="1 2">
    <name type="scientific">Geodia barretti</name>
    <name type="common">Barrett's horny sponge</name>
    <dbReference type="NCBI Taxonomy" id="519541"/>
    <lineage>
        <taxon>Eukaryota</taxon>
        <taxon>Metazoa</taxon>
        <taxon>Porifera</taxon>
        <taxon>Demospongiae</taxon>
        <taxon>Heteroscleromorpha</taxon>
        <taxon>Tetractinellida</taxon>
        <taxon>Astrophorina</taxon>
        <taxon>Geodiidae</taxon>
        <taxon>Geodia</taxon>
    </lineage>
</organism>
<evidence type="ECO:0008006" key="3">
    <source>
        <dbReference type="Google" id="ProtNLM"/>
    </source>
</evidence>
<evidence type="ECO:0000313" key="1">
    <source>
        <dbReference type="EMBL" id="CAI8029765.1"/>
    </source>
</evidence>
<dbReference type="AlphaFoldDB" id="A0AA35SGP7"/>
<dbReference type="Proteomes" id="UP001174909">
    <property type="component" value="Unassembled WGS sequence"/>
</dbReference>
<proteinExistence type="predicted"/>
<dbReference type="EMBL" id="CASHTH010002433">
    <property type="protein sequence ID" value="CAI8029765.1"/>
    <property type="molecule type" value="Genomic_DNA"/>
</dbReference>
<sequence>MVDGDAVQDHPDPLHAIFHLMHAGVSPVPGHTGFFKIEVGDEHEINNAGYFHYLHHKYFDCNYGGEIIPLDKWSGSFFDGSPESEVEMRARRRRLKGNPGQVE</sequence>
<keyword evidence="2" id="KW-1185">Reference proteome</keyword>
<reference evidence="1" key="1">
    <citation type="submission" date="2023-03" db="EMBL/GenBank/DDBJ databases">
        <authorList>
            <person name="Steffen K."/>
            <person name="Cardenas P."/>
        </authorList>
    </citation>
    <scope>NUCLEOTIDE SEQUENCE</scope>
</reference>
<comment type="caution">
    <text evidence="1">The sequence shown here is derived from an EMBL/GenBank/DDBJ whole genome shotgun (WGS) entry which is preliminary data.</text>
</comment>
<protein>
    <recommendedName>
        <fullName evidence="3">Desaturase</fullName>
    </recommendedName>
</protein>
<name>A0AA35SGP7_GEOBA</name>
<gene>
    <name evidence="1" type="ORF">GBAR_LOCUS16881</name>
</gene>
<evidence type="ECO:0000313" key="2">
    <source>
        <dbReference type="Proteomes" id="UP001174909"/>
    </source>
</evidence>
<accession>A0AA35SGP7</accession>